<dbReference type="SUPFAM" id="SSF49584">
    <property type="entry name" value="Periplasmic chaperone C-domain"/>
    <property type="match status" value="1"/>
</dbReference>
<dbReference type="PRINTS" id="PR00969">
    <property type="entry name" value="CHAPERONPILI"/>
</dbReference>
<evidence type="ECO:0000256" key="4">
    <source>
        <dbReference type="ARBA" id="ARBA00022764"/>
    </source>
</evidence>
<evidence type="ECO:0000259" key="7">
    <source>
        <dbReference type="Pfam" id="PF00345"/>
    </source>
</evidence>
<comment type="subcellular location">
    <subcellularLocation>
        <location evidence="1">Periplasm</location>
    </subcellularLocation>
</comment>
<feature type="transmembrane region" description="Helical" evidence="6">
    <location>
        <begin position="51"/>
        <end position="69"/>
    </location>
</feature>
<dbReference type="Pfam" id="PF00345">
    <property type="entry name" value="PapD_N"/>
    <property type="match status" value="1"/>
</dbReference>
<feature type="domain" description="Pili assembly chaperone N-terminal" evidence="7">
    <location>
        <begin position="67"/>
        <end position="188"/>
    </location>
</feature>
<keyword evidence="3" id="KW-0732">Signal</keyword>
<evidence type="ECO:0000256" key="1">
    <source>
        <dbReference type="ARBA" id="ARBA00004418"/>
    </source>
</evidence>
<keyword evidence="5" id="KW-0143">Chaperone</keyword>
<evidence type="ECO:0000256" key="5">
    <source>
        <dbReference type="ARBA" id="ARBA00023186"/>
    </source>
</evidence>
<accession>A0A6L5E990</accession>
<keyword evidence="6" id="KW-0812">Transmembrane</keyword>
<dbReference type="Proteomes" id="UP000475079">
    <property type="component" value="Unassembled WGS sequence"/>
</dbReference>
<protein>
    <submittedName>
        <fullName evidence="9">Fimbria/pilus periplasmic chaperone</fullName>
    </submittedName>
</protein>
<gene>
    <name evidence="9" type="ORF">GBB84_14255</name>
</gene>
<organism evidence="9 10">
    <name type="scientific">Citrobacter telavivensis</name>
    <dbReference type="NCBI Taxonomy" id="2653932"/>
    <lineage>
        <taxon>Bacteria</taxon>
        <taxon>Pseudomonadati</taxon>
        <taxon>Pseudomonadota</taxon>
        <taxon>Gammaproteobacteria</taxon>
        <taxon>Enterobacterales</taxon>
        <taxon>Enterobacteriaceae</taxon>
        <taxon>Citrobacter</taxon>
    </lineage>
</organism>
<comment type="caution">
    <text evidence="9">The sequence shown here is derived from an EMBL/GenBank/DDBJ whole genome shotgun (WGS) entry which is preliminary data.</text>
</comment>
<dbReference type="InterPro" id="IPR016148">
    <property type="entry name" value="Pili_assmbl_chaperone_C"/>
</dbReference>
<evidence type="ECO:0000313" key="9">
    <source>
        <dbReference type="EMBL" id="MPQ52069.1"/>
    </source>
</evidence>
<dbReference type="InterPro" id="IPR001829">
    <property type="entry name" value="Pili_assmbl_chaperone_bac"/>
</dbReference>
<dbReference type="PANTHER" id="PTHR30251:SF2">
    <property type="entry name" value="FIMBRIAL CHAPERONE YADV-RELATED"/>
    <property type="match status" value="1"/>
</dbReference>
<dbReference type="AlphaFoldDB" id="A0A6L5E990"/>
<dbReference type="InterPro" id="IPR050643">
    <property type="entry name" value="Periplasmic_pilus_chap"/>
</dbReference>
<evidence type="ECO:0000256" key="6">
    <source>
        <dbReference type="SAM" id="Phobius"/>
    </source>
</evidence>
<keyword evidence="4" id="KW-0574">Periplasm</keyword>
<evidence type="ECO:0000256" key="2">
    <source>
        <dbReference type="ARBA" id="ARBA00007399"/>
    </source>
</evidence>
<comment type="similarity">
    <text evidence="2">Belongs to the periplasmic pilus chaperone family.</text>
</comment>
<dbReference type="InterPro" id="IPR008962">
    <property type="entry name" value="PapD-like_sf"/>
</dbReference>
<evidence type="ECO:0000259" key="8">
    <source>
        <dbReference type="Pfam" id="PF02753"/>
    </source>
</evidence>
<dbReference type="SUPFAM" id="SSF49354">
    <property type="entry name" value="PapD-like"/>
    <property type="match status" value="1"/>
</dbReference>
<evidence type="ECO:0000313" key="10">
    <source>
        <dbReference type="Proteomes" id="UP000475079"/>
    </source>
</evidence>
<dbReference type="Gene3D" id="2.60.40.10">
    <property type="entry name" value="Immunoglobulins"/>
    <property type="match status" value="2"/>
</dbReference>
<keyword evidence="6" id="KW-0472">Membrane</keyword>
<name>A0A6L5E990_9ENTR</name>
<evidence type="ECO:0000256" key="3">
    <source>
        <dbReference type="ARBA" id="ARBA00022729"/>
    </source>
</evidence>
<dbReference type="EMBL" id="WHIY01000009">
    <property type="protein sequence ID" value="MPQ52069.1"/>
    <property type="molecule type" value="Genomic_DNA"/>
</dbReference>
<proteinExistence type="inferred from homology"/>
<keyword evidence="10" id="KW-1185">Reference proteome</keyword>
<dbReference type="Pfam" id="PF02753">
    <property type="entry name" value="PapD_C"/>
    <property type="match status" value="1"/>
</dbReference>
<dbReference type="GO" id="GO:0030288">
    <property type="term" value="C:outer membrane-bounded periplasmic space"/>
    <property type="evidence" value="ECO:0007669"/>
    <property type="project" value="InterPro"/>
</dbReference>
<dbReference type="PANTHER" id="PTHR30251">
    <property type="entry name" value="PILUS ASSEMBLY CHAPERONE"/>
    <property type="match status" value="1"/>
</dbReference>
<sequence length="282" mass="31934">MQIILCRYGRGYIRRKRTCLQALLKVRLPSPWFINKGEGVKKRLKHVLNHFLILLLLPSSAMAATYINYTRVIVNEKDRESTFTVYNEGLRPVLLQLWTEKESLLERPEDIKTPFIILPPIFRLEGNTSRAVRIQFVGDRQTLPEDRESLFWLNTLEVPPVADSKSGSGALQVAFRTRVKLFWRPLSLAANTLEESVKKIQITASDCGGNRCLLVKNNSPLHVTLMGLTLNDGTEIKQLPDDGLLAPLSTKTVILPKGATGNRTVETFSWIDDYGVVNTYKN</sequence>
<reference evidence="9 10" key="1">
    <citation type="submission" date="2019-10" db="EMBL/GenBank/DDBJ databases">
        <title>Characterization of a new Citrobacter species.</title>
        <authorList>
            <person name="Goncalves Ribeiro T."/>
            <person name="Izdebski R."/>
            <person name="Urbanowicz P."/>
            <person name="Carmeli Y."/>
            <person name="Gniadkowski M."/>
            <person name="Peixe L."/>
        </authorList>
    </citation>
    <scope>NUCLEOTIDE SEQUENCE [LARGE SCALE GENOMIC DNA]</scope>
    <source>
        <strain evidence="9 10">NMI7905_11</strain>
    </source>
</reference>
<dbReference type="InterPro" id="IPR016147">
    <property type="entry name" value="Pili_assmbl_chaperone_N"/>
</dbReference>
<dbReference type="InterPro" id="IPR013783">
    <property type="entry name" value="Ig-like_fold"/>
</dbReference>
<dbReference type="InterPro" id="IPR036316">
    <property type="entry name" value="Pili_assmbl_chap_C_dom_sf"/>
</dbReference>
<dbReference type="GO" id="GO:0071555">
    <property type="term" value="P:cell wall organization"/>
    <property type="evidence" value="ECO:0007669"/>
    <property type="project" value="InterPro"/>
</dbReference>
<feature type="domain" description="Pili assembly chaperone C-terminal" evidence="8">
    <location>
        <begin position="215"/>
        <end position="277"/>
    </location>
</feature>
<keyword evidence="6" id="KW-1133">Transmembrane helix</keyword>